<dbReference type="OrthoDB" id="14268at2"/>
<proteinExistence type="predicted"/>
<accession>C4FMA3</accession>
<dbReference type="AlphaFoldDB" id="C4FMA3"/>
<keyword evidence="2" id="KW-1185">Reference proteome</keyword>
<comment type="caution">
    <text evidence="1">The sequence shown here is derived from an EMBL/GenBank/DDBJ whole genome shotgun (WGS) entry which is preliminary data.</text>
</comment>
<gene>
    <name evidence="1" type="ORF">SULYE_1707</name>
</gene>
<evidence type="ECO:0000313" key="1">
    <source>
        <dbReference type="EMBL" id="EEP59797.1"/>
    </source>
</evidence>
<sequence>MEEKEFNLRGVAVDVTSYELEGIDEFGKAPIVLKKVIKYKSSFSLVMKGITEELEWYFSKGLTNIYFLDNGKALRIEHEDGTYWVDLPADPELINFLKDFIEEA</sequence>
<dbReference type="EMBL" id="ABZS01000225">
    <property type="protein sequence ID" value="EEP59797.1"/>
    <property type="molecule type" value="Genomic_DNA"/>
</dbReference>
<evidence type="ECO:0000313" key="2">
    <source>
        <dbReference type="Proteomes" id="UP000005540"/>
    </source>
</evidence>
<dbReference type="Proteomes" id="UP000005540">
    <property type="component" value="Unassembled WGS sequence"/>
</dbReference>
<dbReference type="RefSeq" id="WP_007548246.1">
    <property type="nucleotide sequence ID" value="NZ_ABZS01000225.1"/>
</dbReference>
<name>C4FMA3_9AQUI</name>
<reference evidence="1 2" key="1">
    <citation type="submission" date="2009-04" db="EMBL/GenBank/DDBJ databases">
        <authorList>
            <person name="Reysenbach A.-L."/>
            <person name="Heidelberg J.F."/>
            <person name="Nelson W.C."/>
        </authorList>
    </citation>
    <scope>NUCLEOTIDE SEQUENCE [LARGE SCALE GENOMIC DNA]</scope>
    <source>
        <strain evidence="1 2">SS-5</strain>
    </source>
</reference>
<protein>
    <submittedName>
        <fullName evidence="1">Uncharacterized protein</fullName>
    </submittedName>
</protein>
<organism evidence="1 2">
    <name type="scientific">Sulfurihydrogenibium yellowstonense SS-5</name>
    <dbReference type="NCBI Taxonomy" id="432331"/>
    <lineage>
        <taxon>Bacteria</taxon>
        <taxon>Pseudomonadati</taxon>
        <taxon>Aquificota</taxon>
        <taxon>Aquificia</taxon>
        <taxon>Aquificales</taxon>
        <taxon>Hydrogenothermaceae</taxon>
        <taxon>Sulfurihydrogenibium</taxon>
    </lineage>
</organism>